<accession>A0AA40B5W6</accession>
<dbReference type="AlphaFoldDB" id="A0AA40B5W6"/>
<dbReference type="Proteomes" id="UP001172101">
    <property type="component" value="Unassembled WGS sequence"/>
</dbReference>
<keyword evidence="1" id="KW-1133">Transmembrane helix</keyword>
<keyword evidence="1" id="KW-0472">Membrane</keyword>
<keyword evidence="3" id="KW-1185">Reference proteome</keyword>
<gene>
    <name evidence="2" type="ORF">B0T26DRAFT_166740</name>
</gene>
<evidence type="ECO:0000313" key="3">
    <source>
        <dbReference type="Proteomes" id="UP001172101"/>
    </source>
</evidence>
<protein>
    <submittedName>
        <fullName evidence="2">Uncharacterized protein</fullName>
    </submittedName>
</protein>
<dbReference type="GeneID" id="85316804"/>
<dbReference type="EMBL" id="JAUIRO010000002">
    <property type="protein sequence ID" value="KAK0728294.1"/>
    <property type="molecule type" value="Genomic_DNA"/>
</dbReference>
<organism evidence="2 3">
    <name type="scientific">Lasiosphaeria miniovina</name>
    <dbReference type="NCBI Taxonomy" id="1954250"/>
    <lineage>
        <taxon>Eukaryota</taxon>
        <taxon>Fungi</taxon>
        <taxon>Dikarya</taxon>
        <taxon>Ascomycota</taxon>
        <taxon>Pezizomycotina</taxon>
        <taxon>Sordariomycetes</taxon>
        <taxon>Sordariomycetidae</taxon>
        <taxon>Sordariales</taxon>
        <taxon>Lasiosphaeriaceae</taxon>
        <taxon>Lasiosphaeria</taxon>
    </lineage>
</organism>
<proteinExistence type="predicted"/>
<dbReference type="RefSeq" id="XP_060301149.1">
    <property type="nucleotide sequence ID" value="XM_060433533.1"/>
</dbReference>
<reference evidence="2" key="1">
    <citation type="submission" date="2023-06" db="EMBL/GenBank/DDBJ databases">
        <title>Genome-scale phylogeny and comparative genomics of the fungal order Sordariales.</title>
        <authorList>
            <consortium name="Lawrence Berkeley National Laboratory"/>
            <person name="Hensen N."/>
            <person name="Bonometti L."/>
            <person name="Westerberg I."/>
            <person name="Brannstrom I.O."/>
            <person name="Guillou S."/>
            <person name="Cros-Aarteil S."/>
            <person name="Calhoun S."/>
            <person name="Haridas S."/>
            <person name="Kuo A."/>
            <person name="Mondo S."/>
            <person name="Pangilinan J."/>
            <person name="Riley R."/>
            <person name="LaButti K."/>
            <person name="Andreopoulos B."/>
            <person name="Lipzen A."/>
            <person name="Chen C."/>
            <person name="Yanf M."/>
            <person name="Daum C."/>
            <person name="Ng V."/>
            <person name="Clum A."/>
            <person name="Steindorff A."/>
            <person name="Ohm R."/>
            <person name="Martin F."/>
            <person name="Silar P."/>
            <person name="Natvig D."/>
            <person name="Lalanne C."/>
            <person name="Gautier V."/>
            <person name="Ament-velasquez S.L."/>
            <person name="Kruys A."/>
            <person name="Hutchinson M.I."/>
            <person name="Powell A.J."/>
            <person name="Barry K."/>
            <person name="Miller A.N."/>
            <person name="Grigoriev I.V."/>
            <person name="Debuchy R."/>
            <person name="Gladieux P."/>
            <person name="Thoren M.H."/>
            <person name="Johannesson H."/>
        </authorList>
    </citation>
    <scope>NUCLEOTIDE SEQUENCE</scope>
    <source>
        <strain evidence="2">SMH2392-1A</strain>
    </source>
</reference>
<comment type="caution">
    <text evidence="2">The sequence shown here is derived from an EMBL/GenBank/DDBJ whole genome shotgun (WGS) entry which is preliminary data.</text>
</comment>
<feature type="transmembrane region" description="Helical" evidence="1">
    <location>
        <begin position="16"/>
        <end position="34"/>
    </location>
</feature>
<keyword evidence="1" id="KW-0812">Transmembrane</keyword>
<evidence type="ECO:0000256" key="1">
    <source>
        <dbReference type="SAM" id="Phobius"/>
    </source>
</evidence>
<name>A0AA40B5W6_9PEZI</name>
<sequence>MCSICVVRVGGAPRGLLVYSWVLLCYLTCLSVCLPRRHGRVLRGSCAEGGLGDLGIWAARDSGVGLCVSSEIGVGGKGQ</sequence>
<evidence type="ECO:0000313" key="2">
    <source>
        <dbReference type="EMBL" id="KAK0728294.1"/>
    </source>
</evidence>